<dbReference type="InterPro" id="IPR036565">
    <property type="entry name" value="Mur-like_cat_sf"/>
</dbReference>
<evidence type="ECO:0000256" key="6">
    <source>
        <dbReference type="ARBA" id="ARBA00015655"/>
    </source>
</evidence>
<dbReference type="InterPro" id="IPR004101">
    <property type="entry name" value="Mur_ligase_C"/>
</dbReference>
<evidence type="ECO:0000256" key="17">
    <source>
        <dbReference type="HAMAP-Rule" id="MF_00639"/>
    </source>
</evidence>
<evidence type="ECO:0000256" key="2">
    <source>
        <dbReference type="ARBA" id="ARBA00004496"/>
    </source>
</evidence>
<dbReference type="EC" id="6.3.2.9" evidence="5 17"/>
<gene>
    <name evidence="17" type="primary">murD</name>
    <name evidence="21" type="ORF">HMPREF0428_00009</name>
</gene>
<keyword evidence="17 18" id="KW-0131">Cell cycle</keyword>
<evidence type="ECO:0000256" key="9">
    <source>
        <dbReference type="ARBA" id="ARBA00022741"/>
    </source>
</evidence>
<dbReference type="RefSeq" id="WP_003145780.1">
    <property type="nucleotide sequence ID" value="NZ_GL883582.1"/>
</dbReference>
<dbReference type="SUPFAM" id="SSF53244">
    <property type="entry name" value="MurD-like peptide ligases, peptide-binding domain"/>
    <property type="match status" value="1"/>
</dbReference>
<comment type="similarity">
    <text evidence="4 17">Belongs to the MurCDEF family.</text>
</comment>
<keyword evidence="8 17" id="KW-0436">Ligase</keyword>
<keyword evidence="13 17" id="KW-0961">Cell wall biogenesis/degradation</keyword>
<dbReference type="PANTHER" id="PTHR43692">
    <property type="entry name" value="UDP-N-ACETYLMURAMOYLALANINE--D-GLUTAMATE LIGASE"/>
    <property type="match status" value="1"/>
</dbReference>
<dbReference type="EMBL" id="ACRO01000001">
    <property type="protein sequence ID" value="EGF88875.1"/>
    <property type="molecule type" value="Genomic_DNA"/>
</dbReference>
<evidence type="ECO:0000256" key="8">
    <source>
        <dbReference type="ARBA" id="ARBA00022598"/>
    </source>
</evidence>
<feature type="domain" description="Mur ligase central" evidence="20">
    <location>
        <begin position="113"/>
        <end position="283"/>
    </location>
</feature>
<dbReference type="HAMAP" id="MF_00639">
    <property type="entry name" value="MurD"/>
    <property type="match status" value="1"/>
</dbReference>
<dbReference type="GO" id="GO:0071555">
    <property type="term" value="P:cell wall organization"/>
    <property type="evidence" value="ECO:0007669"/>
    <property type="project" value="UniProtKB-KW"/>
</dbReference>
<dbReference type="Pfam" id="PF08245">
    <property type="entry name" value="Mur_ligase_M"/>
    <property type="match status" value="1"/>
</dbReference>
<keyword evidence="12 17" id="KW-0573">Peptidoglycan synthesis</keyword>
<evidence type="ECO:0000313" key="22">
    <source>
        <dbReference type="Proteomes" id="UP000004773"/>
    </source>
</evidence>
<keyword evidence="10 17" id="KW-0067">ATP-binding</keyword>
<evidence type="ECO:0000256" key="12">
    <source>
        <dbReference type="ARBA" id="ARBA00022984"/>
    </source>
</evidence>
<dbReference type="Proteomes" id="UP000004773">
    <property type="component" value="Unassembled WGS sequence"/>
</dbReference>
<dbReference type="GO" id="GO:0005737">
    <property type="term" value="C:cytoplasm"/>
    <property type="evidence" value="ECO:0007669"/>
    <property type="project" value="UniProtKB-SubCell"/>
</dbReference>
<comment type="function">
    <text evidence="1 17 18">Cell wall formation. Catalyzes the addition of glutamate to the nucleotide precursor UDP-N-acetylmuramoyl-L-alanine (UMA).</text>
</comment>
<evidence type="ECO:0000256" key="15">
    <source>
        <dbReference type="ARBA" id="ARBA00032324"/>
    </source>
</evidence>
<evidence type="ECO:0000256" key="16">
    <source>
        <dbReference type="ARBA" id="ARBA00047632"/>
    </source>
</evidence>
<dbReference type="Gene3D" id="3.40.1190.10">
    <property type="entry name" value="Mur-like, catalytic domain"/>
    <property type="match status" value="1"/>
</dbReference>
<organism evidence="21 22">
    <name type="scientific">Gemella haemolysans M341</name>
    <dbReference type="NCBI Taxonomy" id="562981"/>
    <lineage>
        <taxon>Bacteria</taxon>
        <taxon>Bacillati</taxon>
        <taxon>Bacillota</taxon>
        <taxon>Bacilli</taxon>
        <taxon>Bacillales</taxon>
        <taxon>Gemellaceae</taxon>
        <taxon>Gemella</taxon>
    </lineage>
</organism>
<dbReference type="GO" id="GO:0008764">
    <property type="term" value="F:UDP-N-acetylmuramoylalanine-D-glutamate ligase activity"/>
    <property type="evidence" value="ECO:0007669"/>
    <property type="project" value="UniProtKB-UniRule"/>
</dbReference>
<evidence type="ECO:0000259" key="20">
    <source>
        <dbReference type="Pfam" id="PF08245"/>
    </source>
</evidence>
<dbReference type="AlphaFoldDB" id="A0AA87DVW7"/>
<comment type="caution">
    <text evidence="21">The sequence shown here is derived from an EMBL/GenBank/DDBJ whole genome shotgun (WGS) entry which is preliminary data.</text>
</comment>
<dbReference type="NCBIfam" id="TIGR01087">
    <property type="entry name" value="murD"/>
    <property type="match status" value="1"/>
</dbReference>
<evidence type="ECO:0000256" key="3">
    <source>
        <dbReference type="ARBA" id="ARBA00004752"/>
    </source>
</evidence>
<sequence length="446" mass="49854">MINLKDKKILVLGFARSGYSTAKILNKLGYDVTLNAYDDLSTDEKAAELRELGIKVIDGGHPLELLENIDLIVKNPGIKYQIEFLQKAIDKKIDIITEIELANTLFNIDMIAITGTNGKTTTTQMTFDILKASKKDVFLAGNIGYPSIEIAYNHPNSLLVTEVSSFQLQGTKYFKPSIAVITNLGVGHLDYHGSVENYRDAKRNVYKNQDKNDILILNINEKDKFDIERINSKVLFYDTKENIEADIYVRDNMVIFEGVELFDITKLSLPGMHNVENAINAAVISFIKGAGKESIQNVLYAFSGVKHRLQFVGEHKGVKFYNDSKATNPVATTRALSGFEKNIILVCGGQDRGIDFKELIPYLPRVKSMVVVGESKEILYNLAIDNNVDCHKAIKIDDATILANSLAENGDTILLSPACASWDQYKCFEDRGDEFIATFKKIIQED</sequence>
<dbReference type="PANTHER" id="PTHR43692:SF1">
    <property type="entry name" value="UDP-N-ACETYLMURAMOYLALANINE--D-GLUTAMATE LIGASE"/>
    <property type="match status" value="1"/>
</dbReference>
<dbReference type="InterPro" id="IPR005762">
    <property type="entry name" value="MurD"/>
</dbReference>
<keyword evidence="17 18" id="KW-0132">Cell division</keyword>
<evidence type="ECO:0000256" key="13">
    <source>
        <dbReference type="ARBA" id="ARBA00023316"/>
    </source>
</evidence>
<keyword evidence="11 17" id="KW-0133">Cell shape</keyword>
<keyword evidence="9 17" id="KW-0547">Nucleotide-binding</keyword>
<evidence type="ECO:0000256" key="18">
    <source>
        <dbReference type="RuleBase" id="RU003664"/>
    </source>
</evidence>
<dbReference type="Pfam" id="PF02875">
    <property type="entry name" value="Mur_ligase_C"/>
    <property type="match status" value="1"/>
</dbReference>
<keyword evidence="7 17" id="KW-0963">Cytoplasm</keyword>
<comment type="subcellular location">
    <subcellularLocation>
        <location evidence="2 17 18">Cytoplasm</location>
    </subcellularLocation>
</comment>
<dbReference type="InterPro" id="IPR013221">
    <property type="entry name" value="Mur_ligase_cen"/>
</dbReference>
<evidence type="ECO:0000256" key="5">
    <source>
        <dbReference type="ARBA" id="ARBA00012212"/>
    </source>
</evidence>
<dbReference type="GO" id="GO:0009252">
    <property type="term" value="P:peptidoglycan biosynthetic process"/>
    <property type="evidence" value="ECO:0007669"/>
    <property type="project" value="UniProtKB-UniRule"/>
</dbReference>
<evidence type="ECO:0000256" key="11">
    <source>
        <dbReference type="ARBA" id="ARBA00022960"/>
    </source>
</evidence>
<dbReference type="InterPro" id="IPR036615">
    <property type="entry name" value="Mur_ligase_C_dom_sf"/>
</dbReference>
<dbReference type="GO" id="GO:0008360">
    <property type="term" value="P:regulation of cell shape"/>
    <property type="evidence" value="ECO:0007669"/>
    <property type="project" value="UniProtKB-KW"/>
</dbReference>
<evidence type="ECO:0000256" key="1">
    <source>
        <dbReference type="ARBA" id="ARBA00002734"/>
    </source>
</evidence>
<dbReference type="SUPFAM" id="SSF51984">
    <property type="entry name" value="MurCD N-terminal domain"/>
    <property type="match status" value="1"/>
</dbReference>
<dbReference type="Gene3D" id="3.40.50.720">
    <property type="entry name" value="NAD(P)-binding Rossmann-like Domain"/>
    <property type="match status" value="1"/>
</dbReference>
<dbReference type="GO" id="GO:0005524">
    <property type="term" value="F:ATP binding"/>
    <property type="evidence" value="ECO:0007669"/>
    <property type="project" value="UniProtKB-UniRule"/>
</dbReference>
<evidence type="ECO:0000256" key="7">
    <source>
        <dbReference type="ARBA" id="ARBA00022490"/>
    </source>
</evidence>
<reference evidence="21 22" key="1">
    <citation type="submission" date="2011-03" db="EMBL/GenBank/DDBJ databases">
        <title>The Genome Sequence of Gemella haemolysans M341.</title>
        <authorList>
            <consortium name="The Broad Institute Genome Sequencing Platform"/>
            <consortium name="The Broad Institute Genome Sequencing Center for Infectious Disease"/>
            <person name="Earl A."/>
            <person name="Ward D."/>
            <person name="Feldgarden M."/>
            <person name="Gevers D."/>
            <person name="Sibley C.D."/>
            <person name="Field T.R."/>
            <person name="Grinwis M."/>
            <person name="Eshaghurshan C.S."/>
            <person name="Surette M.G."/>
            <person name="Young S.K."/>
            <person name="Zeng Q."/>
            <person name="Gargeya S."/>
            <person name="Fitzgerald M."/>
            <person name="Haas B."/>
            <person name="Abouelleil A."/>
            <person name="Alvarado L."/>
            <person name="Arachchi H.M."/>
            <person name="Berlin A."/>
            <person name="Brown A."/>
            <person name="Chapman S.B."/>
            <person name="Chen Z."/>
            <person name="Dunbar C."/>
            <person name="Freedman E."/>
            <person name="Gearin G."/>
            <person name="Gellesch M."/>
            <person name="Goldberg J."/>
            <person name="Griggs A."/>
            <person name="Gujja S."/>
            <person name="Heilman E.R."/>
            <person name="Heiman D."/>
            <person name="Howarth C."/>
            <person name="Larson L."/>
            <person name="Lui A."/>
            <person name="MacDonald P.J.P."/>
            <person name="Mehta T."/>
            <person name="Montmayeur A."/>
            <person name="Murphy C."/>
            <person name="Neiman D."/>
            <person name="Pearson M."/>
            <person name="Priest M."/>
            <person name="Roberts A."/>
            <person name="Saif S."/>
            <person name="Shea T."/>
            <person name="Shenoy N."/>
            <person name="Sisk P."/>
            <person name="Stolte C."/>
            <person name="Sykes S."/>
            <person name="White J."/>
            <person name="Yandava C."/>
            <person name="Wortman J."/>
            <person name="Nusbaum C."/>
            <person name="Birren B."/>
        </authorList>
    </citation>
    <scope>NUCLEOTIDE SEQUENCE [LARGE SCALE GENOMIC DNA]</scope>
    <source>
        <strain evidence="21 22">M341</strain>
    </source>
</reference>
<proteinExistence type="inferred from homology"/>
<comment type="pathway">
    <text evidence="3 17 18">Cell wall biogenesis; peptidoglycan biosynthesis.</text>
</comment>
<dbReference type="Gene3D" id="3.90.190.20">
    <property type="entry name" value="Mur ligase, C-terminal domain"/>
    <property type="match status" value="1"/>
</dbReference>
<dbReference type="Pfam" id="PF21799">
    <property type="entry name" value="MurD-like_N"/>
    <property type="match status" value="1"/>
</dbReference>
<evidence type="ECO:0000313" key="21">
    <source>
        <dbReference type="EMBL" id="EGF88875.1"/>
    </source>
</evidence>
<evidence type="ECO:0000256" key="10">
    <source>
        <dbReference type="ARBA" id="ARBA00022840"/>
    </source>
</evidence>
<evidence type="ECO:0000256" key="4">
    <source>
        <dbReference type="ARBA" id="ARBA00010416"/>
    </source>
</evidence>
<accession>A0AA87DVW7</accession>
<comment type="catalytic activity">
    <reaction evidence="16 17 18">
        <text>UDP-N-acetyl-alpha-D-muramoyl-L-alanine + D-glutamate + ATP = UDP-N-acetyl-alpha-D-muramoyl-L-alanyl-D-glutamate + ADP + phosphate + H(+)</text>
        <dbReference type="Rhea" id="RHEA:16429"/>
        <dbReference type="ChEBI" id="CHEBI:15378"/>
        <dbReference type="ChEBI" id="CHEBI:29986"/>
        <dbReference type="ChEBI" id="CHEBI:30616"/>
        <dbReference type="ChEBI" id="CHEBI:43474"/>
        <dbReference type="ChEBI" id="CHEBI:83898"/>
        <dbReference type="ChEBI" id="CHEBI:83900"/>
        <dbReference type="ChEBI" id="CHEBI:456216"/>
        <dbReference type="EC" id="6.3.2.9"/>
    </reaction>
</comment>
<feature type="binding site" evidence="17">
    <location>
        <begin position="115"/>
        <end position="121"/>
    </location>
    <ligand>
        <name>ATP</name>
        <dbReference type="ChEBI" id="CHEBI:30616"/>
    </ligand>
</feature>
<dbReference type="GO" id="GO:0051301">
    <property type="term" value="P:cell division"/>
    <property type="evidence" value="ECO:0007669"/>
    <property type="project" value="UniProtKB-KW"/>
</dbReference>
<feature type="domain" description="Mur ligase C-terminal" evidence="19">
    <location>
        <begin position="307"/>
        <end position="419"/>
    </location>
</feature>
<evidence type="ECO:0000259" key="19">
    <source>
        <dbReference type="Pfam" id="PF02875"/>
    </source>
</evidence>
<dbReference type="SUPFAM" id="SSF53623">
    <property type="entry name" value="MurD-like peptide ligases, catalytic domain"/>
    <property type="match status" value="1"/>
</dbReference>
<name>A0AA87DVW7_9BACL</name>
<evidence type="ECO:0000256" key="14">
    <source>
        <dbReference type="ARBA" id="ARBA00030398"/>
    </source>
</evidence>
<protein>
    <recommendedName>
        <fullName evidence="6 17">UDP-N-acetylmuramoylalanine--D-glutamate ligase</fullName>
        <ecNumber evidence="5 17">6.3.2.9</ecNumber>
    </recommendedName>
    <alternativeName>
        <fullName evidence="15 17">D-glutamic acid-adding enzyme</fullName>
    </alternativeName>
    <alternativeName>
        <fullName evidence="14 17">UDP-N-acetylmuramoyl-L-alanyl-D-glutamate synthetase</fullName>
    </alternativeName>
</protein>